<reference evidence="3 4" key="1">
    <citation type="submission" date="2018-11" db="EMBL/GenBank/DDBJ databases">
        <title>Genome sequence and assembly of Colletotrichum spinosum.</title>
        <authorList>
            <person name="Gan P."/>
            <person name="Shirasu K."/>
        </authorList>
    </citation>
    <scope>NUCLEOTIDE SEQUENCE [LARGE SCALE GENOMIC DNA]</scope>
    <source>
        <strain evidence="3 4">CBS 515.97</strain>
    </source>
</reference>
<evidence type="ECO:0000313" key="4">
    <source>
        <dbReference type="Proteomes" id="UP000295083"/>
    </source>
</evidence>
<dbReference type="PANTHER" id="PTHR38111">
    <property type="entry name" value="ZN(2)-C6 FUNGAL-TYPE DOMAIN-CONTAINING PROTEIN-RELATED"/>
    <property type="match status" value="1"/>
</dbReference>
<dbReference type="InterPro" id="IPR036864">
    <property type="entry name" value="Zn2-C6_fun-type_DNA-bd_sf"/>
</dbReference>
<sequence length="494" mass="54858">MVGVPGRSKGCNTCRRRKKGCDLQRPTCGQCHKAGIECAGYERKRIFVNVTAPAKNKTSRETEAVQTTPTIVPAASLSRSAYEDRVIDLFWDGYMPGLSVRLQSSPVMRYALADWMDTLQSLYKTDTALRQALLAFGLATVGRREGQRWMMEDGLKLYCQALGATNAGLRHPRRWKSDALLLASRLLGVYELLYGADDRERRDLSQADSWQGHALGEAALVMNRGPAGHIDGHAHQLLCSGRVHLTTIHIKLRQRCFLSYPAWKTIPWTRHPKSPRDVMIDTFVDVPGLLESLDLLRDCDPGPEKEFRRTMVVEECWRMDRELTWWFENLGPKTELEDLEARGVDNPTVGDVAVASIMCLFYTACLLTYSSLRLATATKADVELPERTDPRIYCTKIANTVGVFFAPAAGTWGMLSAPLPIGMALVYLNSTEAGFASEDKRKLASFFVKTNSGVGIGKFLVSTQSNGIVPRGSVVMLKPAVIRAKARSWIGPAE</sequence>
<evidence type="ECO:0000259" key="2">
    <source>
        <dbReference type="PROSITE" id="PS50048"/>
    </source>
</evidence>
<accession>A0A4R8PX93</accession>
<protein>
    <submittedName>
        <fullName evidence="3">Beauvericin cluster-specific repressor BEA4</fullName>
    </submittedName>
</protein>
<dbReference type="InterPro" id="IPR001138">
    <property type="entry name" value="Zn2Cys6_DnaBD"/>
</dbReference>
<name>A0A4R8PX93_9PEZI</name>
<dbReference type="CDD" id="cd00067">
    <property type="entry name" value="GAL4"/>
    <property type="match status" value="1"/>
</dbReference>
<proteinExistence type="predicted"/>
<dbReference type="Pfam" id="PF00172">
    <property type="entry name" value="Zn_clus"/>
    <property type="match status" value="1"/>
</dbReference>
<dbReference type="PANTHER" id="PTHR38111:SF11">
    <property type="entry name" value="TRANSCRIPTION FACTOR DOMAIN-CONTAINING PROTEIN-RELATED"/>
    <property type="match status" value="1"/>
</dbReference>
<dbReference type="InterPro" id="IPR053178">
    <property type="entry name" value="Osmoadaptation_assoc"/>
</dbReference>
<gene>
    <name evidence="3" type="primary">BEA4-4</name>
    <name evidence="3" type="ORF">C8035_v002855</name>
</gene>
<keyword evidence="1" id="KW-0539">Nucleus</keyword>
<dbReference type="SUPFAM" id="SSF57701">
    <property type="entry name" value="Zn2/Cys6 DNA-binding domain"/>
    <property type="match status" value="1"/>
</dbReference>
<dbReference type="GO" id="GO:0008270">
    <property type="term" value="F:zinc ion binding"/>
    <property type="evidence" value="ECO:0007669"/>
    <property type="project" value="InterPro"/>
</dbReference>
<dbReference type="SMART" id="SM00066">
    <property type="entry name" value="GAL4"/>
    <property type="match status" value="1"/>
</dbReference>
<evidence type="ECO:0000313" key="3">
    <source>
        <dbReference type="EMBL" id="TDZ30502.1"/>
    </source>
</evidence>
<comment type="caution">
    <text evidence="3">The sequence shown here is derived from an EMBL/GenBank/DDBJ whole genome shotgun (WGS) entry which is preliminary data.</text>
</comment>
<evidence type="ECO:0000256" key="1">
    <source>
        <dbReference type="ARBA" id="ARBA00023242"/>
    </source>
</evidence>
<organism evidence="3 4">
    <name type="scientific">Colletotrichum spinosum</name>
    <dbReference type="NCBI Taxonomy" id="1347390"/>
    <lineage>
        <taxon>Eukaryota</taxon>
        <taxon>Fungi</taxon>
        <taxon>Dikarya</taxon>
        <taxon>Ascomycota</taxon>
        <taxon>Pezizomycotina</taxon>
        <taxon>Sordariomycetes</taxon>
        <taxon>Hypocreomycetidae</taxon>
        <taxon>Glomerellales</taxon>
        <taxon>Glomerellaceae</taxon>
        <taxon>Colletotrichum</taxon>
        <taxon>Colletotrichum orbiculare species complex</taxon>
    </lineage>
</organism>
<dbReference type="Gene3D" id="4.10.240.10">
    <property type="entry name" value="Zn(2)-C6 fungal-type DNA-binding domain"/>
    <property type="match status" value="1"/>
</dbReference>
<dbReference type="PROSITE" id="PS50048">
    <property type="entry name" value="ZN2_CY6_FUNGAL_2"/>
    <property type="match status" value="1"/>
</dbReference>
<feature type="domain" description="Zn(2)-C6 fungal-type" evidence="2">
    <location>
        <begin position="10"/>
        <end position="38"/>
    </location>
</feature>
<dbReference type="PROSITE" id="PS00463">
    <property type="entry name" value="ZN2_CY6_FUNGAL_1"/>
    <property type="match status" value="1"/>
</dbReference>
<dbReference type="AlphaFoldDB" id="A0A4R8PX93"/>
<dbReference type="EMBL" id="QAPG01000129">
    <property type="protein sequence ID" value="TDZ30502.1"/>
    <property type="molecule type" value="Genomic_DNA"/>
</dbReference>
<dbReference type="Proteomes" id="UP000295083">
    <property type="component" value="Unassembled WGS sequence"/>
</dbReference>
<dbReference type="GO" id="GO:0000981">
    <property type="term" value="F:DNA-binding transcription factor activity, RNA polymerase II-specific"/>
    <property type="evidence" value="ECO:0007669"/>
    <property type="project" value="InterPro"/>
</dbReference>
<keyword evidence="4" id="KW-1185">Reference proteome</keyword>